<dbReference type="AlphaFoldDB" id="A0A0E9XJA5"/>
<reference evidence="2" key="2">
    <citation type="journal article" date="2015" name="Fish Shellfish Immunol.">
        <title>Early steps in the European eel (Anguilla anguilla)-Vibrio vulnificus interaction in the gills: Role of the RtxA13 toxin.</title>
        <authorList>
            <person name="Callol A."/>
            <person name="Pajuelo D."/>
            <person name="Ebbesson L."/>
            <person name="Teles M."/>
            <person name="MacKenzie S."/>
            <person name="Amaro C."/>
        </authorList>
    </citation>
    <scope>NUCLEOTIDE SEQUENCE</scope>
</reference>
<evidence type="ECO:0000256" key="1">
    <source>
        <dbReference type="SAM" id="Phobius"/>
    </source>
</evidence>
<feature type="transmembrane region" description="Helical" evidence="1">
    <location>
        <begin position="33"/>
        <end position="54"/>
    </location>
</feature>
<proteinExistence type="predicted"/>
<evidence type="ECO:0000313" key="2">
    <source>
        <dbReference type="EMBL" id="JAI01764.1"/>
    </source>
</evidence>
<reference evidence="2" key="1">
    <citation type="submission" date="2014-11" db="EMBL/GenBank/DDBJ databases">
        <authorList>
            <person name="Amaro Gonzalez C."/>
        </authorList>
    </citation>
    <scope>NUCLEOTIDE SEQUENCE</scope>
</reference>
<keyword evidence="1" id="KW-0812">Transmembrane</keyword>
<sequence length="79" mass="9535">MNYNICDLHLHDVIVVRVHYWCKYIYFSDYRTVLVLSAALLMHVGLFPAFLCRVENRMILRSIMMNSQTRTVRINELWK</sequence>
<organism evidence="2">
    <name type="scientific">Anguilla anguilla</name>
    <name type="common">European freshwater eel</name>
    <name type="synonym">Muraena anguilla</name>
    <dbReference type="NCBI Taxonomy" id="7936"/>
    <lineage>
        <taxon>Eukaryota</taxon>
        <taxon>Metazoa</taxon>
        <taxon>Chordata</taxon>
        <taxon>Craniata</taxon>
        <taxon>Vertebrata</taxon>
        <taxon>Euteleostomi</taxon>
        <taxon>Actinopterygii</taxon>
        <taxon>Neopterygii</taxon>
        <taxon>Teleostei</taxon>
        <taxon>Anguilliformes</taxon>
        <taxon>Anguillidae</taxon>
        <taxon>Anguilla</taxon>
    </lineage>
</organism>
<keyword evidence="1" id="KW-0472">Membrane</keyword>
<dbReference type="EMBL" id="GBXM01006814">
    <property type="protein sequence ID" value="JAI01764.1"/>
    <property type="molecule type" value="Transcribed_RNA"/>
</dbReference>
<accession>A0A0E9XJA5</accession>
<protein>
    <submittedName>
        <fullName evidence="2">Uncharacterized protein</fullName>
    </submittedName>
</protein>
<name>A0A0E9XJA5_ANGAN</name>
<keyword evidence="1" id="KW-1133">Transmembrane helix</keyword>